<dbReference type="Proteomes" id="UP000602510">
    <property type="component" value="Unassembled WGS sequence"/>
</dbReference>
<protein>
    <submittedName>
        <fullName evidence="2">Uncharacterized protein</fullName>
    </submittedName>
</protein>
<keyword evidence="3" id="KW-1185">Reference proteome</keyword>
<sequence>MPDASSTATKAHTRRRIGSLWELAHSKAFGNRVHNLGQKDSINVFCNVCRKPLLSSEEERLRADGRRANPICKRKIDAHLRTHESVTPMSTVTVTAAAPPSSEAKERRYDAFLDAEETRKMTKRGSVLFAVFVPIAKDDSVTVSDAMAVQASISTPCSALLSEATKTQSKKRKRKHKKKNKKNAQV</sequence>
<evidence type="ECO:0000256" key="1">
    <source>
        <dbReference type="SAM" id="MobiDB-lite"/>
    </source>
</evidence>
<evidence type="ECO:0000313" key="2">
    <source>
        <dbReference type="EMBL" id="KAF4043375.1"/>
    </source>
</evidence>
<comment type="caution">
    <text evidence="2">The sequence shown here is derived from an EMBL/GenBank/DDBJ whole genome shotgun (WGS) entry which is preliminary data.</text>
</comment>
<reference evidence="2" key="1">
    <citation type="submission" date="2020-04" db="EMBL/GenBank/DDBJ databases">
        <title>Hybrid Assembly of Korean Phytophthora infestans isolates.</title>
        <authorList>
            <person name="Prokchorchik M."/>
            <person name="Lee Y."/>
            <person name="Seo J."/>
            <person name="Cho J.-H."/>
            <person name="Park Y.-E."/>
            <person name="Jang D.-C."/>
            <person name="Im J.-S."/>
            <person name="Choi J.-G."/>
            <person name="Park H.-J."/>
            <person name="Lee G.-B."/>
            <person name="Lee Y.-G."/>
            <person name="Hong S.-Y."/>
            <person name="Cho K."/>
            <person name="Sohn K.H."/>
        </authorList>
    </citation>
    <scope>NUCLEOTIDE SEQUENCE</scope>
    <source>
        <strain evidence="2">KR_1_A1</strain>
    </source>
</reference>
<name>A0A833THD5_PHYIN</name>
<dbReference type="EMBL" id="WSZM01000089">
    <property type="protein sequence ID" value="KAF4043375.1"/>
    <property type="molecule type" value="Genomic_DNA"/>
</dbReference>
<evidence type="ECO:0000313" key="3">
    <source>
        <dbReference type="Proteomes" id="UP000602510"/>
    </source>
</evidence>
<gene>
    <name evidence="2" type="ORF">GN244_ATG04245</name>
</gene>
<feature type="compositionally biased region" description="Basic residues" evidence="1">
    <location>
        <begin position="168"/>
        <end position="186"/>
    </location>
</feature>
<accession>A0A833THD5</accession>
<organism evidence="2 3">
    <name type="scientific">Phytophthora infestans</name>
    <name type="common">Potato late blight agent</name>
    <name type="synonym">Botrytis infestans</name>
    <dbReference type="NCBI Taxonomy" id="4787"/>
    <lineage>
        <taxon>Eukaryota</taxon>
        <taxon>Sar</taxon>
        <taxon>Stramenopiles</taxon>
        <taxon>Oomycota</taxon>
        <taxon>Peronosporomycetes</taxon>
        <taxon>Peronosporales</taxon>
        <taxon>Peronosporaceae</taxon>
        <taxon>Phytophthora</taxon>
    </lineage>
</organism>
<dbReference type="AlphaFoldDB" id="A0A833THD5"/>
<feature type="region of interest" description="Disordered" evidence="1">
    <location>
        <begin position="161"/>
        <end position="186"/>
    </location>
</feature>
<proteinExistence type="predicted"/>